<evidence type="ECO:0000313" key="2">
    <source>
        <dbReference type="EMBL" id="GGP19237.1"/>
    </source>
</evidence>
<dbReference type="RefSeq" id="WP_188595623.1">
    <property type="nucleotide sequence ID" value="NZ_BMNL01000001.1"/>
</dbReference>
<evidence type="ECO:0000256" key="1">
    <source>
        <dbReference type="SAM" id="MobiDB-lite"/>
    </source>
</evidence>
<evidence type="ECO:0000313" key="3">
    <source>
        <dbReference type="Proteomes" id="UP000610960"/>
    </source>
</evidence>
<dbReference type="Proteomes" id="UP000610960">
    <property type="component" value="Unassembled WGS sequence"/>
</dbReference>
<name>A0A830GRT6_9CREN</name>
<dbReference type="AlphaFoldDB" id="A0A830GRT6"/>
<reference evidence="2" key="2">
    <citation type="submission" date="2020-09" db="EMBL/GenBank/DDBJ databases">
        <authorList>
            <person name="Sun Q."/>
            <person name="Ohkuma M."/>
        </authorList>
    </citation>
    <scope>NUCLEOTIDE SEQUENCE</scope>
    <source>
        <strain evidence="2">JCM 10088</strain>
    </source>
</reference>
<accession>A0A830GRT6</accession>
<feature type="region of interest" description="Disordered" evidence="1">
    <location>
        <begin position="1"/>
        <end position="36"/>
    </location>
</feature>
<comment type="caution">
    <text evidence="2">The sequence shown here is derived from an EMBL/GenBank/DDBJ whole genome shotgun (WGS) entry which is preliminary data.</text>
</comment>
<dbReference type="EMBL" id="BMNL01000001">
    <property type="protein sequence ID" value="GGP19237.1"/>
    <property type="molecule type" value="Genomic_DNA"/>
</dbReference>
<keyword evidence="3" id="KW-1185">Reference proteome</keyword>
<protein>
    <submittedName>
        <fullName evidence="2">Uncharacterized protein</fullName>
    </submittedName>
</protein>
<proteinExistence type="predicted"/>
<dbReference type="OrthoDB" id="28832at2157"/>
<gene>
    <name evidence="2" type="ORF">GCM10007981_02110</name>
</gene>
<reference evidence="2" key="1">
    <citation type="journal article" date="2014" name="Int. J. Syst. Evol. Microbiol.">
        <title>Complete genome sequence of Corynebacterium casei LMG S-19264T (=DSM 44701T), isolated from a smear-ripened cheese.</title>
        <authorList>
            <consortium name="US DOE Joint Genome Institute (JGI-PGF)"/>
            <person name="Walter F."/>
            <person name="Albersmeier A."/>
            <person name="Kalinowski J."/>
            <person name="Ruckert C."/>
        </authorList>
    </citation>
    <scope>NUCLEOTIDE SEQUENCE</scope>
    <source>
        <strain evidence="2">JCM 10088</strain>
    </source>
</reference>
<sequence length="106" mass="11405">MPRKSKKEKGSDASITSFLFPSPGEEQRQVSGPGGIADDLLSFIVNRGGVSKEELMAWGKERGLSMAKLLSAVEQLTAAGLLIKKLDERGKLMYKARGGSSNRHAT</sequence>
<organism evidence="2 3">
    <name type="scientific">Thermocladium modestius</name>
    <dbReference type="NCBI Taxonomy" id="62609"/>
    <lineage>
        <taxon>Archaea</taxon>
        <taxon>Thermoproteota</taxon>
        <taxon>Thermoprotei</taxon>
        <taxon>Thermoproteales</taxon>
        <taxon>Thermoproteaceae</taxon>
        <taxon>Thermocladium</taxon>
    </lineage>
</organism>